<gene>
    <name evidence="3" type="ORF">CCAX7_47620</name>
</gene>
<name>A0A402CQF4_9BACT</name>
<dbReference type="PANTHER" id="PTHR46344">
    <property type="entry name" value="OS02G0202900 PROTEIN"/>
    <property type="match status" value="1"/>
</dbReference>
<dbReference type="PANTHER" id="PTHR46344:SF27">
    <property type="entry name" value="KELCH REPEAT SUPERFAMILY PROTEIN"/>
    <property type="match status" value="1"/>
</dbReference>
<evidence type="ECO:0000256" key="1">
    <source>
        <dbReference type="ARBA" id="ARBA00022441"/>
    </source>
</evidence>
<evidence type="ECO:0000313" key="4">
    <source>
        <dbReference type="Proteomes" id="UP000287394"/>
    </source>
</evidence>
<dbReference type="InterPro" id="IPR006652">
    <property type="entry name" value="Kelch_1"/>
</dbReference>
<dbReference type="Pfam" id="PF01344">
    <property type="entry name" value="Kelch_1"/>
    <property type="match status" value="3"/>
</dbReference>
<evidence type="ECO:0000313" key="3">
    <source>
        <dbReference type="EMBL" id="BDI32711.1"/>
    </source>
</evidence>
<sequence>MKAAFLLLLCAIGAPAMAQTSSWTPILPALCDSRWAPSAALLPSGASALIAGGYSYDAGSCLATADIYDSAKNAFHRARGRLTYPRDFATTNVLADGTVLIAGGYNTTLGSLPTAEVFDPQTEQFHVLASQMSKPRELFTATTLADGRILLAGGFNTHRGRTLATADLYDPQTHAFSQIPGHMQEDRFGQAAVRLRDGRVLIAGGKHWFVGKPDRFSATAEIFDPATNSFRLTKSPMSVARDRPTATLLADGTVLVAGGQNGDAGPREVEIYDPATDEFHTLPHLLGAPRMAHSAGTLPDGRILLVGGWSPAAHATTATTEIFDPAAGVFTSMPALPDSSHDLALIVFPDGLALAAGGKKVEGGKESSLATASFLKPAQH</sequence>
<proteinExistence type="predicted"/>
<dbReference type="Gene3D" id="2.130.10.80">
    <property type="entry name" value="Galactose oxidase/kelch, beta-propeller"/>
    <property type="match status" value="5"/>
</dbReference>
<dbReference type="OrthoDB" id="5925106at2"/>
<dbReference type="InterPro" id="IPR011043">
    <property type="entry name" value="Gal_Oxase/kelch_b-propeller"/>
</dbReference>
<dbReference type="SUPFAM" id="SSF50965">
    <property type="entry name" value="Galactose oxidase, central domain"/>
    <property type="match status" value="1"/>
</dbReference>
<evidence type="ECO:0000256" key="2">
    <source>
        <dbReference type="ARBA" id="ARBA00022737"/>
    </source>
</evidence>
<keyword evidence="2" id="KW-0677">Repeat</keyword>
<dbReference type="Proteomes" id="UP000287394">
    <property type="component" value="Chromosome"/>
</dbReference>
<organism evidence="3 4">
    <name type="scientific">Capsulimonas corticalis</name>
    <dbReference type="NCBI Taxonomy" id="2219043"/>
    <lineage>
        <taxon>Bacteria</taxon>
        <taxon>Bacillati</taxon>
        <taxon>Armatimonadota</taxon>
        <taxon>Armatimonadia</taxon>
        <taxon>Capsulimonadales</taxon>
        <taxon>Capsulimonadaceae</taxon>
        <taxon>Capsulimonas</taxon>
    </lineage>
</organism>
<dbReference type="SMART" id="SM00612">
    <property type="entry name" value="Kelch"/>
    <property type="match status" value="5"/>
</dbReference>
<keyword evidence="4" id="KW-1185">Reference proteome</keyword>
<keyword evidence="1" id="KW-0880">Kelch repeat</keyword>
<protein>
    <submittedName>
        <fullName evidence="3">Uncharacterized protein</fullName>
    </submittedName>
</protein>
<dbReference type="InterPro" id="IPR037293">
    <property type="entry name" value="Gal_Oxidase_central_sf"/>
</dbReference>
<reference evidence="3 4" key="1">
    <citation type="journal article" date="2019" name="Int. J. Syst. Evol. Microbiol.">
        <title>Capsulimonas corticalis gen. nov., sp. nov., an aerobic capsulated bacterium, of a novel bacterial order, Capsulimonadales ord. nov., of the class Armatimonadia of the phylum Armatimonadetes.</title>
        <authorList>
            <person name="Li J."/>
            <person name="Kudo C."/>
            <person name="Tonouchi A."/>
        </authorList>
    </citation>
    <scope>NUCLEOTIDE SEQUENCE [LARGE SCALE GENOMIC DNA]</scope>
    <source>
        <strain evidence="3 4">AX-7</strain>
    </source>
</reference>
<dbReference type="AlphaFoldDB" id="A0A402CQF4"/>
<dbReference type="EMBL" id="AP025739">
    <property type="protein sequence ID" value="BDI32711.1"/>
    <property type="molecule type" value="Genomic_DNA"/>
</dbReference>
<accession>A0A402CQF4</accession>
<dbReference type="KEGG" id="ccot:CCAX7_47620"/>
<dbReference type="RefSeq" id="WP_119319585.1">
    <property type="nucleotide sequence ID" value="NZ_AP025739.1"/>
</dbReference>